<gene>
    <name evidence="2" type="ORF">C797_18587</name>
</gene>
<dbReference type="AlphaFoldDB" id="A0A9X0F7E6"/>
<name>A0A9X0F7E6_BACTU</name>
<dbReference type="Proteomes" id="UP000032407">
    <property type="component" value="Unassembled WGS sequence"/>
</dbReference>
<accession>A0A9X0F7E6</accession>
<organism evidence="2 3">
    <name type="scientific">Bacillus thuringiensis Sbt003</name>
    <dbReference type="NCBI Taxonomy" id="1235825"/>
    <lineage>
        <taxon>Bacteria</taxon>
        <taxon>Bacillati</taxon>
        <taxon>Bacillota</taxon>
        <taxon>Bacilli</taxon>
        <taxon>Bacillales</taxon>
        <taxon>Bacillaceae</taxon>
        <taxon>Bacillus</taxon>
        <taxon>Bacillus cereus group</taxon>
    </lineage>
</organism>
<evidence type="ECO:0000313" key="3">
    <source>
        <dbReference type="Proteomes" id="UP000032407"/>
    </source>
</evidence>
<protein>
    <recommendedName>
        <fullName evidence="1">DDE domain-containing protein</fullName>
    </recommendedName>
</protein>
<proteinExistence type="predicted"/>
<feature type="domain" description="DDE" evidence="1">
    <location>
        <begin position="1"/>
        <end position="22"/>
    </location>
</feature>
<evidence type="ECO:0000313" key="2">
    <source>
        <dbReference type="EMBL" id="KIU73344.1"/>
    </source>
</evidence>
<evidence type="ECO:0000259" key="1">
    <source>
        <dbReference type="Pfam" id="PF13610"/>
    </source>
</evidence>
<comment type="caution">
    <text evidence="2">The sequence shown here is derived from an EMBL/GenBank/DDBJ whole genome shotgun (WGS) entry which is preliminary data.</text>
</comment>
<reference evidence="2 3" key="1">
    <citation type="journal article" date="2015" name="Sci. Rep.">
        <title>The expression and crystallization of Cry65Aa require two C-termini, revealing a novel evolutionary strategy of Bacillus thuringiensis Cry proteins.</title>
        <authorList>
            <person name="Peng D.H."/>
            <person name="Pang C.Y."/>
            <person name="Wu H."/>
            <person name="Huang Q."/>
            <person name="Zheng J.S."/>
            <person name="Sun M."/>
        </authorList>
    </citation>
    <scope>NUCLEOTIDE SEQUENCE [LARGE SCALE GENOMIC DNA]</scope>
    <source>
        <strain evidence="2 3">Sbt003</strain>
    </source>
</reference>
<sequence>MDETYIKVKGQWVYLYCAVEPDLDPLVLNIRGL</sequence>
<dbReference type="InterPro" id="IPR032874">
    <property type="entry name" value="DDE_dom"/>
</dbReference>
<dbReference type="Pfam" id="PF13610">
    <property type="entry name" value="DDE_Tnp_IS240"/>
    <property type="match status" value="1"/>
</dbReference>
<dbReference type="EMBL" id="AMYJ01000027">
    <property type="protein sequence ID" value="KIU73344.1"/>
    <property type="molecule type" value="Genomic_DNA"/>
</dbReference>